<evidence type="ECO:0000256" key="1">
    <source>
        <dbReference type="SAM" id="Coils"/>
    </source>
</evidence>
<keyword evidence="2" id="KW-1133">Transmembrane helix</keyword>
<dbReference type="AlphaFoldDB" id="A0AAV0UVR0"/>
<accession>A0AAV0UVR0</accession>
<keyword evidence="5" id="KW-1185">Reference proteome</keyword>
<dbReference type="EMBL" id="CANTFM010001557">
    <property type="protein sequence ID" value="CAI5741020.1"/>
    <property type="molecule type" value="Genomic_DNA"/>
</dbReference>
<evidence type="ECO:0000313" key="5">
    <source>
        <dbReference type="Proteomes" id="UP001162029"/>
    </source>
</evidence>
<gene>
    <name evidence="4" type="ORF">PDE001_LOCUS7677</name>
</gene>
<dbReference type="Proteomes" id="UP001162029">
    <property type="component" value="Unassembled WGS sequence"/>
</dbReference>
<feature type="signal peptide" evidence="3">
    <location>
        <begin position="1"/>
        <end position="18"/>
    </location>
</feature>
<evidence type="ECO:0000256" key="3">
    <source>
        <dbReference type="SAM" id="SignalP"/>
    </source>
</evidence>
<name>A0AAV0UVR0_9STRA</name>
<keyword evidence="2" id="KW-0472">Membrane</keyword>
<keyword evidence="1" id="KW-0175">Coiled coil</keyword>
<feature type="coiled-coil region" evidence="1">
    <location>
        <begin position="59"/>
        <end position="160"/>
    </location>
</feature>
<protein>
    <submittedName>
        <fullName evidence="4">Uncharacterized protein</fullName>
    </submittedName>
</protein>
<evidence type="ECO:0000256" key="2">
    <source>
        <dbReference type="SAM" id="Phobius"/>
    </source>
</evidence>
<organism evidence="4 5">
    <name type="scientific">Peronospora destructor</name>
    <dbReference type="NCBI Taxonomy" id="86335"/>
    <lineage>
        <taxon>Eukaryota</taxon>
        <taxon>Sar</taxon>
        <taxon>Stramenopiles</taxon>
        <taxon>Oomycota</taxon>
        <taxon>Peronosporomycetes</taxon>
        <taxon>Peronosporales</taxon>
        <taxon>Peronosporaceae</taxon>
        <taxon>Peronospora</taxon>
    </lineage>
</organism>
<keyword evidence="3" id="KW-0732">Signal</keyword>
<reference evidence="4" key="1">
    <citation type="submission" date="2022-12" db="EMBL/GenBank/DDBJ databases">
        <authorList>
            <person name="Webb A."/>
        </authorList>
    </citation>
    <scope>NUCLEOTIDE SEQUENCE</scope>
    <source>
        <strain evidence="4">Pd1</strain>
    </source>
</reference>
<feature type="chain" id="PRO_5043471614" evidence="3">
    <location>
        <begin position="19"/>
        <end position="299"/>
    </location>
</feature>
<feature type="transmembrane region" description="Helical" evidence="2">
    <location>
        <begin position="223"/>
        <end position="246"/>
    </location>
</feature>
<sequence>MLKVCGCLVLVCVTVVYGEDSGAQLDRAFDTKKKEMLKMCQGVDQQLSAAQDATGLFVLEDAQLEMFALETRAKLLEIKEEVRQKIEDSMEEVETLQQTAVENVVDTGKGRQETVGAGEREKELEVQTQELRQLQELERLQELEKKKMLERERIMEMNKMENQYKQSEIPKASSSDLNGESVVMEKAAMTSEGHKSAVKRLLAWYVFTEHTLLEAATTIYRQFVLPVVAIIGFFLVLAVAIGRYNAVKKARRNRRVLYSGYPKSYRPKPHSETKRILADVRPRVRNPVLRHDSDGYVGN</sequence>
<comment type="caution">
    <text evidence="4">The sequence shown here is derived from an EMBL/GenBank/DDBJ whole genome shotgun (WGS) entry which is preliminary data.</text>
</comment>
<proteinExistence type="predicted"/>
<keyword evidence="2" id="KW-0812">Transmembrane</keyword>
<evidence type="ECO:0000313" key="4">
    <source>
        <dbReference type="EMBL" id="CAI5741020.1"/>
    </source>
</evidence>